<name>A0A1J5R4H7_9ZZZZ</name>
<dbReference type="AlphaFoldDB" id="A0A1J5R4H7"/>
<sequence>MGYTFENHFLIHVERWVFDTLKRSIKKDLNEQINPGTGKIVTRAITRNEQRRVIESCEAHICWLTRSGGVEQAIDQMLASISSLHGRHLVYFKSGHYALLWALLMECQTSTRCVHLTYHPDAEDAEDAFYKDYRGAQVIPFVLRERD</sequence>
<reference evidence="1" key="1">
    <citation type="submission" date="2016-10" db="EMBL/GenBank/DDBJ databases">
        <title>Sequence of Gallionella enrichment culture.</title>
        <authorList>
            <person name="Poehlein A."/>
            <person name="Muehling M."/>
            <person name="Daniel R."/>
        </authorList>
    </citation>
    <scope>NUCLEOTIDE SEQUENCE</scope>
</reference>
<accession>A0A1J5R4H7</accession>
<protein>
    <submittedName>
        <fullName evidence="1">Uncharacterized protein</fullName>
    </submittedName>
</protein>
<organism evidence="1">
    <name type="scientific">mine drainage metagenome</name>
    <dbReference type="NCBI Taxonomy" id="410659"/>
    <lineage>
        <taxon>unclassified sequences</taxon>
        <taxon>metagenomes</taxon>
        <taxon>ecological metagenomes</taxon>
    </lineage>
</organism>
<proteinExistence type="predicted"/>
<evidence type="ECO:0000313" key="1">
    <source>
        <dbReference type="EMBL" id="OIQ86943.1"/>
    </source>
</evidence>
<gene>
    <name evidence="1" type="ORF">GALL_312020</name>
</gene>
<comment type="caution">
    <text evidence="1">The sequence shown here is derived from an EMBL/GenBank/DDBJ whole genome shotgun (WGS) entry which is preliminary data.</text>
</comment>
<dbReference type="EMBL" id="MLJW01000450">
    <property type="protein sequence ID" value="OIQ86943.1"/>
    <property type="molecule type" value="Genomic_DNA"/>
</dbReference>